<reference evidence="1 2" key="1">
    <citation type="journal article" date="2018" name="Int. J. Syst. Evol. Microbiol.">
        <title>Paraburkholderia azotifigens sp. nov., a nitrogen-fixing bacterium isolated from paddy soil.</title>
        <authorList>
            <person name="Choi G.M."/>
            <person name="Im W.T."/>
        </authorList>
    </citation>
    <scope>NUCLEOTIDE SEQUENCE [LARGE SCALE GENOMIC DNA]</scope>
    <source>
        <strain evidence="1 2">NF 2-5-3</strain>
    </source>
</reference>
<proteinExistence type="predicted"/>
<dbReference type="RefSeq" id="WP_147235079.1">
    <property type="nucleotide sequence ID" value="NZ_VOQS01000003.1"/>
</dbReference>
<evidence type="ECO:0008006" key="3">
    <source>
        <dbReference type="Google" id="ProtNLM"/>
    </source>
</evidence>
<name>A0A5C6VBW9_9BURK</name>
<dbReference type="AlphaFoldDB" id="A0A5C6VBW9"/>
<comment type="caution">
    <text evidence="1">The sequence shown here is derived from an EMBL/GenBank/DDBJ whole genome shotgun (WGS) entry which is preliminary data.</text>
</comment>
<evidence type="ECO:0000313" key="1">
    <source>
        <dbReference type="EMBL" id="TXC82450.1"/>
    </source>
</evidence>
<evidence type="ECO:0000313" key="2">
    <source>
        <dbReference type="Proteomes" id="UP000321776"/>
    </source>
</evidence>
<organism evidence="1 2">
    <name type="scientific">Paraburkholderia azotifigens</name>
    <dbReference type="NCBI Taxonomy" id="2057004"/>
    <lineage>
        <taxon>Bacteria</taxon>
        <taxon>Pseudomonadati</taxon>
        <taxon>Pseudomonadota</taxon>
        <taxon>Betaproteobacteria</taxon>
        <taxon>Burkholderiales</taxon>
        <taxon>Burkholderiaceae</taxon>
        <taxon>Paraburkholderia</taxon>
    </lineage>
</organism>
<gene>
    <name evidence="1" type="ORF">FRZ40_18430</name>
</gene>
<dbReference type="Proteomes" id="UP000321776">
    <property type="component" value="Unassembled WGS sequence"/>
</dbReference>
<protein>
    <recommendedName>
        <fullName evidence="3">TnsA endonuclease N-terminal domain-containing protein</fullName>
    </recommendedName>
</protein>
<sequence>MSITYPKDGDIRIKTIISRSNARPTGKYPSWKMERMMHWSTRHELNAYRLLDVHPAVLSFSEHPLRIAVRWNGTIIEHWPQVLVDLGSWRELWYICTAEQADVPDALALTDLLQTQLPKYGYSYRVVTGEMLARQPRLSVALSLLRYGRRPIALAEREHMRCLLAKTGFILWGATDSGILGRRGRAAISRLALEGILQFDYDAPLGPHTAFMLKDNLSRR</sequence>
<accession>A0A5C6VBW9</accession>
<dbReference type="EMBL" id="VOQS01000003">
    <property type="protein sequence ID" value="TXC82450.1"/>
    <property type="molecule type" value="Genomic_DNA"/>
</dbReference>